<evidence type="ECO:0000256" key="1">
    <source>
        <dbReference type="ARBA" id="ARBA00008563"/>
    </source>
</evidence>
<comment type="subunit">
    <text evidence="6">Part of the 50S ribosomal subunit. Contacts protein L20.</text>
</comment>
<keyword evidence="5 6" id="KW-0687">Ribonucleoprotein</keyword>
<dbReference type="InterPro" id="IPR036164">
    <property type="entry name" value="bL21-like_sf"/>
</dbReference>
<dbReference type="PANTHER" id="PTHR21349:SF0">
    <property type="entry name" value="LARGE RIBOSOMAL SUBUNIT PROTEIN BL21M"/>
    <property type="match status" value="1"/>
</dbReference>
<dbReference type="InterPro" id="IPR001787">
    <property type="entry name" value="Ribosomal_bL21"/>
</dbReference>
<evidence type="ECO:0000256" key="5">
    <source>
        <dbReference type="ARBA" id="ARBA00023274"/>
    </source>
</evidence>
<dbReference type="GO" id="GO:0006412">
    <property type="term" value="P:translation"/>
    <property type="evidence" value="ECO:0007669"/>
    <property type="project" value="UniProtKB-UniRule"/>
</dbReference>
<evidence type="ECO:0000256" key="3">
    <source>
        <dbReference type="ARBA" id="ARBA00022884"/>
    </source>
</evidence>
<dbReference type="NCBIfam" id="TIGR00061">
    <property type="entry name" value="L21"/>
    <property type="match status" value="1"/>
</dbReference>
<dbReference type="InterPro" id="IPR018258">
    <property type="entry name" value="Ribosomal_bL21_CS"/>
</dbReference>
<keyword evidence="3 6" id="KW-0694">RNA-binding</keyword>
<evidence type="ECO:0000256" key="2">
    <source>
        <dbReference type="ARBA" id="ARBA00022730"/>
    </source>
</evidence>
<dbReference type="Pfam" id="PF00829">
    <property type="entry name" value="Ribosomal_L21p"/>
    <property type="match status" value="1"/>
</dbReference>
<accession>A0AAU6W572</accession>
<proteinExistence type="inferred from homology"/>
<dbReference type="SUPFAM" id="SSF141091">
    <property type="entry name" value="L21p-like"/>
    <property type="match status" value="1"/>
</dbReference>
<comment type="function">
    <text evidence="6 7">This protein binds to 23S rRNA in the presence of protein L20.</text>
</comment>
<sequence length="110" mass="12788">MYAVLLSGGKQYRVKKNQTIQIEKLNYPIGSIIELKNILMISNQNKLEIGNPFLIGSKIQAHVENHGKCKKIKIIKFSRRKHYKKQQGHRQYFTKIKIIDINHVENSNGT</sequence>
<evidence type="ECO:0000313" key="8">
    <source>
        <dbReference type="EMBL" id="XAJ80697.1"/>
    </source>
</evidence>
<evidence type="ECO:0000256" key="6">
    <source>
        <dbReference type="HAMAP-Rule" id="MF_01363"/>
    </source>
</evidence>
<organism evidence="8">
    <name type="scientific">Buchnera aphidicola</name>
    <name type="common">Aphis aurantii</name>
    <dbReference type="NCBI Taxonomy" id="1470492"/>
    <lineage>
        <taxon>Bacteria</taxon>
        <taxon>Pseudomonadati</taxon>
        <taxon>Pseudomonadota</taxon>
        <taxon>Gammaproteobacteria</taxon>
        <taxon>Enterobacterales</taxon>
        <taxon>Erwiniaceae</taxon>
        <taxon>Buchnera</taxon>
    </lineage>
</organism>
<dbReference type="RefSeq" id="WP_343154076.1">
    <property type="nucleotide sequence ID" value="NZ_CP135018.1"/>
</dbReference>
<evidence type="ECO:0000256" key="4">
    <source>
        <dbReference type="ARBA" id="ARBA00022980"/>
    </source>
</evidence>
<dbReference type="AlphaFoldDB" id="A0AAU6W572"/>
<dbReference type="InterPro" id="IPR028909">
    <property type="entry name" value="bL21-like"/>
</dbReference>
<dbReference type="PANTHER" id="PTHR21349">
    <property type="entry name" value="50S RIBOSOMAL PROTEIN L21"/>
    <property type="match status" value="1"/>
</dbReference>
<dbReference type="EMBL" id="CP135018">
    <property type="protein sequence ID" value="XAJ80697.1"/>
    <property type="molecule type" value="Genomic_DNA"/>
</dbReference>
<dbReference type="GO" id="GO:1990904">
    <property type="term" value="C:ribonucleoprotein complex"/>
    <property type="evidence" value="ECO:0007669"/>
    <property type="project" value="UniProtKB-KW"/>
</dbReference>
<dbReference type="GO" id="GO:0003735">
    <property type="term" value="F:structural constituent of ribosome"/>
    <property type="evidence" value="ECO:0007669"/>
    <property type="project" value="InterPro"/>
</dbReference>
<dbReference type="PROSITE" id="PS01169">
    <property type="entry name" value="RIBOSOMAL_L21"/>
    <property type="match status" value="1"/>
</dbReference>
<protein>
    <recommendedName>
        <fullName evidence="6">Large ribosomal subunit protein bL21</fullName>
    </recommendedName>
</protein>
<name>A0AAU6W572_9GAMM</name>
<gene>
    <name evidence="6 8" type="primary">rplU</name>
    <name evidence="8" type="ORF">RJT31_01955</name>
</gene>
<dbReference type="GO" id="GO:0019843">
    <property type="term" value="F:rRNA binding"/>
    <property type="evidence" value="ECO:0007669"/>
    <property type="project" value="UniProtKB-UniRule"/>
</dbReference>
<dbReference type="GO" id="GO:0005840">
    <property type="term" value="C:ribosome"/>
    <property type="evidence" value="ECO:0007669"/>
    <property type="project" value="UniProtKB-KW"/>
</dbReference>
<keyword evidence="2 6" id="KW-0699">rRNA-binding</keyword>
<evidence type="ECO:0000256" key="7">
    <source>
        <dbReference type="RuleBase" id="RU000562"/>
    </source>
</evidence>
<reference evidence="8" key="1">
    <citation type="submission" date="2024-06" db="EMBL/GenBank/DDBJ databases">
        <title>Unveiling Genomic Reduction in Obligate Endosymbionts Buchnera of Aphids: Insights from Phylogenomic Comparative Analysis with Novel Genome Data and Co-obligate Endosymbionts.</title>
        <authorList>
            <person name="Lu C."/>
            <person name="Zou T."/>
            <person name="Liu Q."/>
            <person name="Huang X."/>
        </authorList>
    </citation>
    <scope>NUCLEOTIDE SEQUENCE</scope>
    <source>
        <strain evidence="8">Aphau13</strain>
    </source>
</reference>
<comment type="similarity">
    <text evidence="1 6 7">Belongs to the bacterial ribosomal protein bL21 family.</text>
</comment>
<keyword evidence="4 6" id="KW-0689">Ribosomal protein</keyword>
<dbReference type="HAMAP" id="MF_01363">
    <property type="entry name" value="Ribosomal_bL21"/>
    <property type="match status" value="1"/>
</dbReference>
<dbReference type="GO" id="GO:0005737">
    <property type="term" value="C:cytoplasm"/>
    <property type="evidence" value="ECO:0007669"/>
    <property type="project" value="UniProtKB-ARBA"/>
</dbReference>